<dbReference type="GO" id="GO:0046677">
    <property type="term" value="P:response to antibiotic"/>
    <property type="evidence" value="ECO:0007669"/>
    <property type="project" value="UniProtKB-KW"/>
</dbReference>
<comment type="pathway">
    <text evidence="26">Glycan biosynthesis.</text>
</comment>
<keyword evidence="15" id="KW-0133">Cell shape</keyword>
<dbReference type="GO" id="GO:0008955">
    <property type="term" value="F:peptidoglycan glycosyltransferase activity"/>
    <property type="evidence" value="ECO:0007669"/>
    <property type="project" value="UniProtKB-EC"/>
</dbReference>
<evidence type="ECO:0000256" key="20">
    <source>
        <dbReference type="ARBA" id="ARBA00023251"/>
    </source>
</evidence>
<comment type="similarity">
    <text evidence="5">In the N-terminal section; belongs to the glycosyltransferase 51 family.</text>
</comment>
<evidence type="ECO:0000256" key="22">
    <source>
        <dbReference type="ARBA" id="ARBA00023316"/>
    </source>
</evidence>
<dbReference type="Gene3D" id="3.40.710.10">
    <property type="entry name" value="DD-peptidase/beta-lactamase superfamily"/>
    <property type="match status" value="1"/>
</dbReference>
<dbReference type="FunFam" id="1.10.3810.10:FF:000001">
    <property type="entry name" value="Penicillin-binding protein 1A"/>
    <property type="match status" value="1"/>
</dbReference>
<organism evidence="32 33">
    <name type="scientific">Sulfobacillus thermosulfidooxidans</name>
    <dbReference type="NCBI Taxonomy" id="28034"/>
    <lineage>
        <taxon>Bacteria</taxon>
        <taxon>Bacillati</taxon>
        <taxon>Bacillota</taxon>
        <taxon>Clostridia</taxon>
        <taxon>Eubacteriales</taxon>
        <taxon>Clostridiales Family XVII. Incertae Sedis</taxon>
        <taxon>Sulfobacillus</taxon>
    </lineage>
</organism>
<dbReference type="PANTHER" id="PTHR32282:SF33">
    <property type="entry name" value="PEPTIDOGLYCAN GLYCOSYLTRANSFERASE"/>
    <property type="match status" value="1"/>
</dbReference>
<name>A0A2T2X5Z5_SULTH</name>
<dbReference type="InterPro" id="IPR026870">
    <property type="entry name" value="Zinc_ribbon_dom"/>
</dbReference>
<evidence type="ECO:0000256" key="9">
    <source>
        <dbReference type="ARBA" id="ARBA00022645"/>
    </source>
</evidence>
<keyword evidence="17" id="KW-0573">Peptidoglycan synthesis</keyword>
<comment type="similarity">
    <text evidence="4">In the C-terminal section; belongs to the transpeptidase family.</text>
</comment>
<dbReference type="Gene3D" id="1.10.3810.10">
    <property type="entry name" value="Biosynthetic peptidoglycan transglycosylase-like"/>
    <property type="match status" value="1"/>
</dbReference>
<evidence type="ECO:0000256" key="7">
    <source>
        <dbReference type="ARBA" id="ARBA00018638"/>
    </source>
</evidence>
<evidence type="ECO:0000256" key="1">
    <source>
        <dbReference type="ARBA" id="ARBA00002624"/>
    </source>
</evidence>
<accession>A0A2T2X5Z5</accession>
<keyword evidence="14" id="KW-0378">Hydrolase</keyword>
<comment type="caution">
    <text evidence="32">The sequence shown here is derived from an EMBL/GenBank/DDBJ whole genome shotgun (WGS) entry which is preliminary data.</text>
</comment>
<evidence type="ECO:0000313" key="33">
    <source>
        <dbReference type="Proteomes" id="UP000242705"/>
    </source>
</evidence>
<dbReference type="InterPro" id="IPR050396">
    <property type="entry name" value="Glycosyltr_51/Transpeptidase"/>
</dbReference>
<evidence type="ECO:0000256" key="17">
    <source>
        <dbReference type="ARBA" id="ARBA00022984"/>
    </source>
</evidence>
<dbReference type="GO" id="GO:0005886">
    <property type="term" value="C:plasma membrane"/>
    <property type="evidence" value="ECO:0007669"/>
    <property type="project" value="UniProtKB-SubCell"/>
</dbReference>
<reference evidence="32 33" key="1">
    <citation type="journal article" date="2014" name="BMC Genomics">
        <title>Comparison of environmental and isolate Sulfobacillus genomes reveals diverse carbon, sulfur, nitrogen, and hydrogen metabolisms.</title>
        <authorList>
            <person name="Justice N.B."/>
            <person name="Norman A."/>
            <person name="Brown C.T."/>
            <person name="Singh A."/>
            <person name="Thomas B.C."/>
            <person name="Banfield J.F."/>
        </authorList>
    </citation>
    <scope>NUCLEOTIDE SEQUENCE [LARGE SCALE GENOMIC DNA]</scope>
    <source>
        <strain evidence="32">AMDSBA5</strain>
    </source>
</reference>
<evidence type="ECO:0000256" key="18">
    <source>
        <dbReference type="ARBA" id="ARBA00022989"/>
    </source>
</evidence>
<keyword evidence="21" id="KW-0511">Multifunctional enzyme</keyword>
<feature type="compositionally biased region" description="Low complexity" evidence="27">
    <location>
        <begin position="814"/>
        <end position="835"/>
    </location>
</feature>
<dbReference type="InterPro" id="IPR036950">
    <property type="entry name" value="PBP_transglycosylase"/>
</dbReference>
<evidence type="ECO:0000256" key="13">
    <source>
        <dbReference type="ARBA" id="ARBA00022692"/>
    </source>
</evidence>
<evidence type="ECO:0000256" key="19">
    <source>
        <dbReference type="ARBA" id="ARBA00023136"/>
    </source>
</evidence>
<feature type="compositionally biased region" description="Polar residues" evidence="27">
    <location>
        <begin position="859"/>
        <end position="870"/>
    </location>
</feature>
<comment type="subcellular location">
    <subcellularLocation>
        <location evidence="2">Cell membrane</location>
        <topology evidence="2">Single-pass type II membrane protein</topology>
    </subcellularLocation>
</comment>
<feature type="domain" description="Penicillin-binding protein transpeptidase" evidence="29">
    <location>
        <begin position="398"/>
        <end position="653"/>
    </location>
</feature>
<dbReference type="GO" id="GO:0008658">
    <property type="term" value="F:penicillin binding"/>
    <property type="evidence" value="ECO:0007669"/>
    <property type="project" value="InterPro"/>
</dbReference>
<dbReference type="GO" id="GO:0030288">
    <property type="term" value="C:outer membrane-bounded periplasmic space"/>
    <property type="evidence" value="ECO:0007669"/>
    <property type="project" value="TreeGrafter"/>
</dbReference>
<feature type="region of interest" description="Disordered" evidence="27">
    <location>
        <begin position="39"/>
        <end position="62"/>
    </location>
</feature>
<evidence type="ECO:0000256" key="21">
    <source>
        <dbReference type="ARBA" id="ARBA00023268"/>
    </source>
</evidence>
<dbReference type="GO" id="GO:0006508">
    <property type="term" value="P:proteolysis"/>
    <property type="evidence" value="ECO:0007669"/>
    <property type="project" value="UniProtKB-KW"/>
</dbReference>
<comment type="function">
    <text evidence="1">Cell wall formation. Synthesis of cross-linked peptidoglycan from the lipid intermediates. The enzyme has a penicillin-insensitive transglycosylase N-terminal domain (formation of linear glycan strands) and a penicillin-sensitive transpeptidase C-terminal domain (cross-linking of the peptide subunits).</text>
</comment>
<keyword evidence="18 28" id="KW-1133">Transmembrane helix</keyword>
<dbReference type="Proteomes" id="UP000242705">
    <property type="component" value="Unassembled WGS sequence"/>
</dbReference>
<evidence type="ECO:0000256" key="25">
    <source>
        <dbReference type="ARBA" id="ARBA00049902"/>
    </source>
</evidence>
<keyword evidence="13 28" id="KW-0812">Transmembrane</keyword>
<evidence type="ECO:0000256" key="15">
    <source>
        <dbReference type="ARBA" id="ARBA00022960"/>
    </source>
</evidence>
<evidence type="ECO:0000256" key="23">
    <source>
        <dbReference type="ARBA" id="ARBA00034000"/>
    </source>
</evidence>
<evidence type="ECO:0000256" key="16">
    <source>
        <dbReference type="ARBA" id="ARBA00022968"/>
    </source>
</evidence>
<evidence type="ECO:0000259" key="29">
    <source>
        <dbReference type="Pfam" id="PF00905"/>
    </source>
</evidence>
<keyword evidence="20" id="KW-0046">Antibiotic resistance</keyword>
<sequence length="870" mass="94335">MRCPKCGQENTAGSAFCRFCGRKLPDPAKKRRAFAIPPFSSASSSKAKGSAQNTKAKKSGKVKGRRVRWGRVVLLTVTGLMVSGFGYGGYIAYQAWKSLPSVQSMVSLQAMGQDSVIYDRFGQPVARLHGTVNRVNVPLSAISPNMQHAIIAIEDHNFYSNPGFDITSIIRAAIVDIVHHSAVQGASTITEQLAKDLYLSDKKTLVRKAQEFMIGLELAHTYSKQQILDMYLNEVYLGDGASGIYAASKAYFDETPAQLTVAQAAMLAGLPQAPSLYDPLVNFKLAKQRQLQVLNAMVKYGYLTPAQAKAAYAAPVNLHPVSVDSANSQIYPYPWYVDHVIRVLQEKGFTGTQIFDGGLKIYTALDPTVYNIAQNAVDQWMNYNFGVSHSADPTYQAAAVVEDPHNGYILAVIGGRTFSQPFQEDLATNPSVQRSTGSSIKPLLEYTPAIAKGYTQMSVIQDVPIFKVNGQWWPHNDNHLYRGYLDLRDALAISDNDVAVHLLHDIGLTYGYDFAKYKFGLPLTQADLHAGLGIAIGGLKEGFNVYEMTQAYATFPNNGVRMKPIWVTKVVNADGAVVYQDTPHGTVEFSPQVAYIMDKMMERVLDPNPIPSIGPGSLATGYDLGIGRPAAGKTGTNNGEADAWFMGYTPQLVVGVWEGNRKGEYPQPSTPNGPAYGDVAAGPIWKTIMEQVNQAEHIPVEHFPRPSGMVYVPDVSITSGKIASQYAPSSDVQGAWFIQGTQPTSIGNTHYPVKVVANHPNELWQQGCGPYVTSVFLRRESDWHPGVPIPWDAKYWAPTKMCTPNQQPSPSPSSSPSSSTSPSGQSTSSSPSATIPSPPPKTTPSNTPSALAGDVNKPSRPSSNQPGPGH</sequence>
<proteinExistence type="inferred from homology"/>
<evidence type="ECO:0000256" key="5">
    <source>
        <dbReference type="ARBA" id="ARBA00007739"/>
    </source>
</evidence>
<evidence type="ECO:0000256" key="24">
    <source>
        <dbReference type="ARBA" id="ARBA00044770"/>
    </source>
</evidence>
<evidence type="ECO:0000256" key="11">
    <source>
        <dbReference type="ARBA" id="ARBA00022676"/>
    </source>
</evidence>
<dbReference type="GO" id="GO:0009252">
    <property type="term" value="P:peptidoglycan biosynthetic process"/>
    <property type="evidence" value="ECO:0007669"/>
    <property type="project" value="UniProtKB-UniPathway"/>
</dbReference>
<feature type="domain" description="Glycosyl transferase family 51" evidence="30">
    <location>
        <begin position="123"/>
        <end position="297"/>
    </location>
</feature>
<evidence type="ECO:0000256" key="2">
    <source>
        <dbReference type="ARBA" id="ARBA00004401"/>
    </source>
</evidence>
<keyword evidence="9" id="KW-0121">Carboxypeptidase</keyword>
<keyword evidence="11" id="KW-0328">Glycosyltransferase</keyword>
<keyword evidence="12 32" id="KW-0808">Transferase</keyword>
<dbReference type="EC" id="3.4.16.4" evidence="6"/>
<evidence type="ECO:0000313" key="32">
    <source>
        <dbReference type="EMBL" id="PSR29886.1"/>
    </source>
</evidence>
<keyword evidence="8" id="KW-1003">Cell membrane</keyword>
<dbReference type="Pfam" id="PF00905">
    <property type="entry name" value="Transpeptidase"/>
    <property type="match status" value="1"/>
</dbReference>
<keyword evidence="22" id="KW-0961">Cell wall biogenesis/degradation</keyword>
<feature type="compositionally biased region" description="Low complexity" evidence="27">
    <location>
        <begin position="39"/>
        <end position="51"/>
    </location>
</feature>
<dbReference type="SUPFAM" id="SSF56601">
    <property type="entry name" value="beta-lactamase/transpeptidase-like"/>
    <property type="match status" value="1"/>
</dbReference>
<evidence type="ECO:0000256" key="10">
    <source>
        <dbReference type="ARBA" id="ARBA00022670"/>
    </source>
</evidence>
<dbReference type="InterPro" id="IPR012338">
    <property type="entry name" value="Beta-lactam/transpept-like"/>
</dbReference>
<dbReference type="UniPathway" id="UPA00219"/>
<dbReference type="GO" id="GO:0008360">
    <property type="term" value="P:regulation of cell shape"/>
    <property type="evidence" value="ECO:0007669"/>
    <property type="project" value="UniProtKB-KW"/>
</dbReference>
<comment type="pathway">
    <text evidence="3">Cell wall biogenesis; peptidoglycan biosynthesis.</text>
</comment>
<dbReference type="AlphaFoldDB" id="A0A2T2X5Z5"/>
<dbReference type="InterPro" id="IPR001460">
    <property type="entry name" value="PCN-bd_Tpept"/>
</dbReference>
<evidence type="ECO:0000256" key="27">
    <source>
        <dbReference type="SAM" id="MobiDB-lite"/>
    </source>
</evidence>
<dbReference type="EMBL" id="PXYX01000001">
    <property type="protein sequence ID" value="PSR29886.1"/>
    <property type="molecule type" value="Genomic_DNA"/>
</dbReference>
<dbReference type="EC" id="2.4.99.28" evidence="24"/>
<dbReference type="InterPro" id="IPR023346">
    <property type="entry name" value="Lysozyme-like_dom_sf"/>
</dbReference>
<dbReference type="Pfam" id="PF00912">
    <property type="entry name" value="Transgly"/>
    <property type="match status" value="1"/>
</dbReference>
<evidence type="ECO:0000256" key="8">
    <source>
        <dbReference type="ARBA" id="ARBA00022475"/>
    </source>
</evidence>
<evidence type="ECO:0000256" key="14">
    <source>
        <dbReference type="ARBA" id="ARBA00022801"/>
    </source>
</evidence>
<evidence type="ECO:0000256" key="12">
    <source>
        <dbReference type="ARBA" id="ARBA00022679"/>
    </source>
</evidence>
<evidence type="ECO:0000259" key="31">
    <source>
        <dbReference type="Pfam" id="PF13240"/>
    </source>
</evidence>
<dbReference type="SUPFAM" id="SSF53955">
    <property type="entry name" value="Lysozyme-like"/>
    <property type="match status" value="1"/>
</dbReference>
<evidence type="ECO:0000259" key="30">
    <source>
        <dbReference type="Pfam" id="PF00912"/>
    </source>
</evidence>
<dbReference type="InterPro" id="IPR001264">
    <property type="entry name" value="Glyco_trans_51"/>
</dbReference>
<dbReference type="PANTHER" id="PTHR32282">
    <property type="entry name" value="BINDING PROTEIN TRANSPEPTIDASE, PUTATIVE-RELATED"/>
    <property type="match status" value="1"/>
</dbReference>
<evidence type="ECO:0000256" key="26">
    <source>
        <dbReference type="ARBA" id="ARBA00060592"/>
    </source>
</evidence>
<comment type="catalytic activity">
    <reaction evidence="23">
        <text>Preferential cleavage: (Ac)2-L-Lys-D-Ala-|-D-Ala. Also transpeptidation of peptidyl-alanyl moieties that are N-acyl substituents of D-alanine.</text>
        <dbReference type="EC" id="3.4.16.4"/>
    </reaction>
</comment>
<evidence type="ECO:0000256" key="28">
    <source>
        <dbReference type="SAM" id="Phobius"/>
    </source>
</evidence>
<evidence type="ECO:0000256" key="6">
    <source>
        <dbReference type="ARBA" id="ARBA00012448"/>
    </source>
</evidence>
<keyword evidence="10" id="KW-0645">Protease</keyword>
<feature type="transmembrane region" description="Helical" evidence="28">
    <location>
        <begin position="72"/>
        <end position="93"/>
    </location>
</feature>
<comment type="catalytic activity">
    <reaction evidence="25">
        <text>[GlcNAc-(1-&gt;4)-Mur2Ac(oyl-L-Ala-gamma-D-Glu-L-Lys-D-Ala-D-Ala)](n)-di-trans,octa-cis-undecaprenyl diphosphate + beta-D-GlcNAc-(1-&gt;4)-Mur2Ac(oyl-L-Ala-gamma-D-Glu-L-Lys-D-Ala-D-Ala)-di-trans,octa-cis-undecaprenyl diphosphate = [GlcNAc-(1-&gt;4)-Mur2Ac(oyl-L-Ala-gamma-D-Glu-L-Lys-D-Ala-D-Ala)](n+1)-di-trans,octa-cis-undecaprenyl diphosphate + di-trans,octa-cis-undecaprenyl diphosphate + H(+)</text>
        <dbReference type="Rhea" id="RHEA:23708"/>
        <dbReference type="Rhea" id="RHEA-COMP:9602"/>
        <dbReference type="Rhea" id="RHEA-COMP:9603"/>
        <dbReference type="ChEBI" id="CHEBI:15378"/>
        <dbReference type="ChEBI" id="CHEBI:58405"/>
        <dbReference type="ChEBI" id="CHEBI:60033"/>
        <dbReference type="ChEBI" id="CHEBI:78435"/>
        <dbReference type="EC" id="2.4.99.28"/>
    </reaction>
</comment>
<gene>
    <name evidence="32" type="ORF">C7B47_00835</name>
</gene>
<evidence type="ECO:0000256" key="3">
    <source>
        <dbReference type="ARBA" id="ARBA00004752"/>
    </source>
</evidence>
<evidence type="ECO:0000256" key="4">
    <source>
        <dbReference type="ARBA" id="ARBA00007090"/>
    </source>
</evidence>
<protein>
    <recommendedName>
        <fullName evidence="7">Penicillin-binding protein 1A</fullName>
        <ecNumber evidence="24">2.4.99.28</ecNumber>
        <ecNumber evidence="6">3.4.16.4</ecNumber>
    </recommendedName>
</protein>
<dbReference type="GO" id="GO:0071555">
    <property type="term" value="P:cell wall organization"/>
    <property type="evidence" value="ECO:0007669"/>
    <property type="project" value="UniProtKB-KW"/>
</dbReference>
<keyword evidence="16" id="KW-0735">Signal-anchor</keyword>
<dbReference type="GO" id="GO:0009002">
    <property type="term" value="F:serine-type D-Ala-D-Ala carboxypeptidase activity"/>
    <property type="evidence" value="ECO:0007669"/>
    <property type="project" value="UniProtKB-EC"/>
</dbReference>
<keyword evidence="19 28" id="KW-0472">Membrane</keyword>
<feature type="region of interest" description="Disordered" evidence="27">
    <location>
        <begin position="799"/>
        <end position="870"/>
    </location>
</feature>
<feature type="domain" description="Zinc-ribbon" evidence="31">
    <location>
        <begin position="3"/>
        <end position="24"/>
    </location>
</feature>
<dbReference type="Pfam" id="PF13240">
    <property type="entry name" value="Zn_Ribbon_1"/>
    <property type="match status" value="1"/>
</dbReference>